<dbReference type="EMBL" id="JAFNEN010000136">
    <property type="protein sequence ID" value="KAG8192763.1"/>
    <property type="molecule type" value="Genomic_DNA"/>
</dbReference>
<keyword evidence="3" id="KW-1185">Reference proteome</keyword>
<comment type="caution">
    <text evidence="2">The sequence shown here is derived from an EMBL/GenBank/DDBJ whole genome shotgun (WGS) entry which is preliminary data.</text>
</comment>
<feature type="region of interest" description="Disordered" evidence="1">
    <location>
        <begin position="94"/>
        <end position="120"/>
    </location>
</feature>
<accession>A0AAV6VA84</accession>
<evidence type="ECO:0000313" key="2">
    <source>
        <dbReference type="EMBL" id="KAG8192763.1"/>
    </source>
</evidence>
<name>A0AAV6VA84_9ARAC</name>
<protein>
    <submittedName>
        <fullName evidence="2">Uncharacterized protein</fullName>
    </submittedName>
</protein>
<evidence type="ECO:0000256" key="1">
    <source>
        <dbReference type="SAM" id="MobiDB-lite"/>
    </source>
</evidence>
<organism evidence="2 3">
    <name type="scientific">Oedothorax gibbosus</name>
    <dbReference type="NCBI Taxonomy" id="931172"/>
    <lineage>
        <taxon>Eukaryota</taxon>
        <taxon>Metazoa</taxon>
        <taxon>Ecdysozoa</taxon>
        <taxon>Arthropoda</taxon>
        <taxon>Chelicerata</taxon>
        <taxon>Arachnida</taxon>
        <taxon>Araneae</taxon>
        <taxon>Araneomorphae</taxon>
        <taxon>Entelegynae</taxon>
        <taxon>Araneoidea</taxon>
        <taxon>Linyphiidae</taxon>
        <taxon>Erigoninae</taxon>
        <taxon>Oedothorax</taxon>
    </lineage>
</organism>
<reference evidence="2 3" key="1">
    <citation type="journal article" date="2022" name="Nat. Ecol. Evol.">
        <title>A masculinizing supergene underlies an exaggerated male reproductive morph in a spider.</title>
        <authorList>
            <person name="Hendrickx F."/>
            <person name="De Corte Z."/>
            <person name="Sonet G."/>
            <person name="Van Belleghem S.M."/>
            <person name="Kostlbacher S."/>
            <person name="Vangestel C."/>
        </authorList>
    </citation>
    <scope>NUCLEOTIDE SEQUENCE [LARGE SCALE GENOMIC DNA]</scope>
    <source>
        <strain evidence="2">W744_W776</strain>
    </source>
</reference>
<dbReference type="Proteomes" id="UP000827092">
    <property type="component" value="Unassembled WGS sequence"/>
</dbReference>
<proteinExistence type="predicted"/>
<gene>
    <name evidence="2" type="ORF">JTE90_009783</name>
</gene>
<evidence type="ECO:0000313" key="3">
    <source>
        <dbReference type="Proteomes" id="UP000827092"/>
    </source>
</evidence>
<dbReference type="AlphaFoldDB" id="A0AAV6VA84"/>
<sequence>MNLICSVVAPTILHASVSLTPSMDSIIAASPSSETSGEVVMREWDCHRQDPPSGGREEMNGLRGLVSCPSEVEKKQPLYIVIAMSGEVVMRESKWDCQRQDPPPGGSEEVEMDGLKGLVS</sequence>